<evidence type="ECO:0000256" key="1">
    <source>
        <dbReference type="ARBA" id="ARBA00023125"/>
    </source>
</evidence>
<gene>
    <name evidence="5" type="ORF">GWK15_12445</name>
    <name evidence="4" type="ORF">GXW75_07985</name>
</gene>
<name>A0A9X9WFS3_9PROT</name>
<reference evidence="4" key="1">
    <citation type="submission" date="2020-01" db="EMBL/GenBank/DDBJ databases">
        <authorList>
            <person name="Rat A."/>
        </authorList>
    </citation>
    <scope>NUCLEOTIDE SEQUENCE</scope>
    <source>
        <strain evidence="4">LMG 31161</strain>
    </source>
</reference>
<evidence type="ECO:0000256" key="2">
    <source>
        <dbReference type="PROSITE-ProRule" id="PRU00335"/>
    </source>
</evidence>
<protein>
    <submittedName>
        <fullName evidence="4">TetR/AcrR family transcriptional regulator</fullName>
    </submittedName>
</protein>
<evidence type="ECO:0000313" key="4">
    <source>
        <dbReference type="EMBL" id="MBR0659183.1"/>
    </source>
</evidence>
<dbReference type="AlphaFoldDB" id="A0A9X9WFS3"/>
<dbReference type="Proteomes" id="UP001138708">
    <property type="component" value="Unassembled WGS sequence"/>
</dbReference>
<dbReference type="RefSeq" id="WP_168041656.1">
    <property type="nucleotide sequence ID" value="NZ_JAAEDK010000014.1"/>
</dbReference>
<dbReference type="InterPro" id="IPR009057">
    <property type="entry name" value="Homeodomain-like_sf"/>
</dbReference>
<reference evidence="5 6" key="2">
    <citation type="submission" date="2020-02" db="EMBL/GenBank/DDBJ databases">
        <authorList>
            <person name="Sun Q."/>
            <person name="Inoue M."/>
        </authorList>
    </citation>
    <scope>NUCLEOTIDE SEQUENCE [LARGE SCALE GENOMIC DNA]</scope>
    <source>
        <strain evidence="5 6">KCTC 22478</strain>
    </source>
</reference>
<organism evidence="4 7">
    <name type="scientific">Neoroseomonas oryzicola</name>
    <dbReference type="NCBI Taxonomy" id="535904"/>
    <lineage>
        <taxon>Bacteria</taxon>
        <taxon>Pseudomonadati</taxon>
        <taxon>Pseudomonadota</taxon>
        <taxon>Alphaproteobacteria</taxon>
        <taxon>Acetobacterales</taxon>
        <taxon>Acetobacteraceae</taxon>
        <taxon>Neoroseomonas</taxon>
    </lineage>
</organism>
<evidence type="ECO:0000313" key="6">
    <source>
        <dbReference type="Proteomes" id="UP000746741"/>
    </source>
</evidence>
<proteinExistence type="predicted"/>
<evidence type="ECO:0000313" key="7">
    <source>
        <dbReference type="Proteomes" id="UP001138708"/>
    </source>
</evidence>
<dbReference type="Gene3D" id="1.10.357.10">
    <property type="entry name" value="Tetracycline Repressor, domain 2"/>
    <property type="match status" value="1"/>
</dbReference>
<keyword evidence="6" id="KW-1185">Reference proteome</keyword>
<feature type="DNA-binding region" description="H-T-H motif" evidence="2">
    <location>
        <begin position="43"/>
        <end position="62"/>
    </location>
</feature>
<dbReference type="GO" id="GO:0003677">
    <property type="term" value="F:DNA binding"/>
    <property type="evidence" value="ECO:0007669"/>
    <property type="project" value="UniProtKB-UniRule"/>
</dbReference>
<comment type="caution">
    <text evidence="4">The sequence shown here is derived from an EMBL/GenBank/DDBJ whole genome shotgun (WGS) entry which is preliminary data.</text>
</comment>
<accession>A0A9X9WFS3</accession>
<dbReference type="PROSITE" id="PS50977">
    <property type="entry name" value="HTH_TETR_2"/>
    <property type="match status" value="1"/>
</dbReference>
<dbReference type="InterPro" id="IPR001647">
    <property type="entry name" value="HTH_TetR"/>
</dbReference>
<keyword evidence="1 2" id="KW-0238">DNA-binding</keyword>
<dbReference type="SUPFAM" id="SSF46689">
    <property type="entry name" value="Homeodomain-like"/>
    <property type="match status" value="1"/>
</dbReference>
<evidence type="ECO:0000259" key="3">
    <source>
        <dbReference type="PROSITE" id="PS50977"/>
    </source>
</evidence>
<evidence type="ECO:0000313" key="5">
    <source>
        <dbReference type="EMBL" id="NKE17755.1"/>
    </source>
</evidence>
<dbReference type="Proteomes" id="UP000746741">
    <property type="component" value="Unassembled WGS sequence"/>
</dbReference>
<feature type="domain" description="HTH tetR-type" evidence="3">
    <location>
        <begin position="20"/>
        <end position="80"/>
    </location>
</feature>
<dbReference type="Pfam" id="PF00440">
    <property type="entry name" value="TetR_N"/>
    <property type="match status" value="1"/>
</dbReference>
<sequence length="204" mass="22067">MSADTQVRPYRQVARAAATEETRRRIVAAFAAALERLWLDEITLDDVAAAAGTTRQTVIRLFGGKDGLLAAVAERMSEEVARRRALPRAATPPAIARAIVEDYEASGDMVARLLAQEGRHPALGTVLARGRRGHRAWVTEVFAAPLAAAPQAAREALVDRLVLATDVYSWKLLRRDMGRSRSATEAAVADLIAAILAEWSAHHG</sequence>
<dbReference type="EMBL" id="JAAVUP010000003">
    <property type="protein sequence ID" value="NKE17755.1"/>
    <property type="molecule type" value="Genomic_DNA"/>
</dbReference>
<dbReference type="EMBL" id="JAAEDK010000014">
    <property type="protein sequence ID" value="MBR0659183.1"/>
    <property type="molecule type" value="Genomic_DNA"/>
</dbReference>
<reference evidence="4" key="3">
    <citation type="journal article" date="2021" name="Syst. Appl. Microbiol.">
        <title>Roseomonas hellenica sp. nov., isolated from roots of wild-growing Alkanna tinctoria.</title>
        <authorList>
            <person name="Rat A."/>
            <person name="Naranjo H.D."/>
            <person name="Lebbe L."/>
            <person name="Cnockaert M."/>
            <person name="Krigas N."/>
            <person name="Grigoriadou K."/>
            <person name="Maloupa E."/>
            <person name="Willems A."/>
        </authorList>
    </citation>
    <scope>NUCLEOTIDE SEQUENCE</scope>
    <source>
        <strain evidence="4">LMG 31161</strain>
    </source>
</reference>